<organism evidence="6 7">
    <name type="scientific">Labilithrix luteola</name>
    <dbReference type="NCBI Taxonomy" id="1391654"/>
    <lineage>
        <taxon>Bacteria</taxon>
        <taxon>Pseudomonadati</taxon>
        <taxon>Myxococcota</taxon>
        <taxon>Polyangia</taxon>
        <taxon>Polyangiales</taxon>
        <taxon>Labilitrichaceae</taxon>
        <taxon>Labilithrix</taxon>
    </lineage>
</organism>
<feature type="transmembrane region" description="Helical" evidence="5">
    <location>
        <begin position="34"/>
        <end position="53"/>
    </location>
</feature>
<reference evidence="6 7" key="1">
    <citation type="submission" date="2015-08" db="EMBL/GenBank/DDBJ databases">
        <authorList>
            <person name="Babu N.S."/>
            <person name="Beckwith C.J."/>
            <person name="Beseler K.G."/>
            <person name="Brison A."/>
            <person name="Carone J.V."/>
            <person name="Caskin T.P."/>
            <person name="Diamond M."/>
            <person name="Durham M.E."/>
            <person name="Foxe J.M."/>
            <person name="Go M."/>
            <person name="Henderson B.A."/>
            <person name="Jones I.B."/>
            <person name="McGettigan J.A."/>
            <person name="Micheletti S.J."/>
            <person name="Nasrallah M.E."/>
            <person name="Ortiz D."/>
            <person name="Piller C.R."/>
            <person name="Privatt S.R."/>
            <person name="Schneider S.L."/>
            <person name="Sharp S."/>
            <person name="Smith T.C."/>
            <person name="Stanton J.D."/>
            <person name="Ullery H.E."/>
            <person name="Wilson R.J."/>
            <person name="Serrano M.G."/>
            <person name="Buck G."/>
            <person name="Lee V."/>
            <person name="Wang Y."/>
            <person name="Carvalho R."/>
            <person name="Voegtly L."/>
            <person name="Shi R."/>
            <person name="Duckworth R."/>
            <person name="Johnson A."/>
            <person name="Loviza R."/>
            <person name="Walstead R."/>
            <person name="Shah Z."/>
            <person name="Kiflezghi M."/>
            <person name="Wade K."/>
            <person name="Ball S.L."/>
            <person name="Bradley K.W."/>
            <person name="Asai D.J."/>
            <person name="Bowman C.A."/>
            <person name="Russell D.A."/>
            <person name="Pope W.H."/>
            <person name="Jacobs-Sera D."/>
            <person name="Hendrix R.W."/>
            <person name="Hatfull G.F."/>
        </authorList>
    </citation>
    <scope>NUCLEOTIDE SEQUENCE [LARGE SCALE GENOMIC DNA]</scope>
    <source>
        <strain evidence="6 7">DSM 27648</strain>
    </source>
</reference>
<dbReference type="InterPro" id="IPR032808">
    <property type="entry name" value="DoxX"/>
</dbReference>
<dbReference type="STRING" id="1391654.AKJ09_03783"/>
<dbReference type="Proteomes" id="UP000064967">
    <property type="component" value="Chromosome"/>
</dbReference>
<feature type="transmembrane region" description="Helical" evidence="5">
    <location>
        <begin position="120"/>
        <end position="138"/>
    </location>
</feature>
<keyword evidence="3 5" id="KW-1133">Transmembrane helix</keyword>
<evidence type="ECO:0000256" key="3">
    <source>
        <dbReference type="ARBA" id="ARBA00022989"/>
    </source>
</evidence>
<dbReference type="EMBL" id="CP012333">
    <property type="protein sequence ID" value="AKU97119.1"/>
    <property type="molecule type" value="Genomic_DNA"/>
</dbReference>
<keyword evidence="7" id="KW-1185">Reference proteome</keyword>
<evidence type="ECO:0000313" key="7">
    <source>
        <dbReference type="Proteomes" id="UP000064967"/>
    </source>
</evidence>
<gene>
    <name evidence="6" type="ORF">AKJ09_03783</name>
</gene>
<dbReference type="RefSeq" id="WP_146648313.1">
    <property type="nucleotide sequence ID" value="NZ_CP012333.1"/>
</dbReference>
<evidence type="ECO:0000256" key="5">
    <source>
        <dbReference type="SAM" id="Phobius"/>
    </source>
</evidence>
<sequence>MNGTKMFPKAATMARTATKTATTSRKALHAALDTAQVALVAVFAIAGLLKLAIPNHVLAQAMNLPGGLIVFIALAEVAAAIALEPMLSRVNPRVTIAAALGLMTVMVLAAMYHLSRAEVAMIPNNVMLGGLAAFVAWGRAKELALA</sequence>
<feature type="transmembrane region" description="Helical" evidence="5">
    <location>
        <begin position="95"/>
        <end position="114"/>
    </location>
</feature>
<comment type="subcellular location">
    <subcellularLocation>
        <location evidence="1">Membrane</location>
        <topology evidence="1">Multi-pass membrane protein</topology>
    </subcellularLocation>
</comment>
<keyword evidence="2 5" id="KW-0812">Transmembrane</keyword>
<dbReference type="AlphaFoldDB" id="A0A0K1PVG5"/>
<dbReference type="KEGG" id="llu:AKJ09_03783"/>
<dbReference type="Pfam" id="PF13564">
    <property type="entry name" value="DoxX_2"/>
    <property type="match status" value="1"/>
</dbReference>
<dbReference type="OrthoDB" id="3385086at2"/>
<keyword evidence="4 5" id="KW-0472">Membrane</keyword>
<name>A0A0K1PVG5_9BACT</name>
<evidence type="ECO:0000313" key="6">
    <source>
        <dbReference type="EMBL" id="AKU97119.1"/>
    </source>
</evidence>
<evidence type="ECO:0000256" key="1">
    <source>
        <dbReference type="ARBA" id="ARBA00004141"/>
    </source>
</evidence>
<evidence type="ECO:0000256" key="2">
    <source>
        <dbReference type="ARBA" id="ARBA00022692"/>
    </source>
</evidence>
<accession>A0A0K1PVG5</accession>
<feature type="transmembrane region" description="Helical" evidence="5">
    <location>
        <begin position="65"/>
        <end position="83"/>
    </location>
</feature>
<protein>
    <submittedName>
        <fullName evidence="6">Putative integral membrane protein</fullName>
    </submittedName>
</protein>
<evidence type="ECO:0000256" key="4">
    <source>
        <dbReference type="ARBA" id="ARBA00023136"/>
    </source>
</evidence>
<proteinExistence type="predicted"/>
<dbReference type="GO" id="GO:0016020">
    <property type="term" value="C:membrane"/>
    <property type="evidence" value="ECO:0007669"/>
    <property type="project" value="UniProtKB-SubCell"/>
</dbReference>